<dbReference type="RefSeq" id="WP_006929729.1">
    <property type="nucleotide sequence ID" value="NZ_CM001402.1"/>
</dbReference>
<dbReference type="Proteomes" id="UP000183868">
    <property type="component" value="Chromosome"/>
</dbReference>
<dbReference type="InterPro" id="IPR001296">
    <property type="entry name" value="Glyco_trans_1"/>
</dbReference>
<dbReference type="Pfam" id="PF00534">
    <property type="entry name" value="Glycos_transf_1"/>
    <property type="match status" value="1"/>
</dbReference>
<proteinExistence type="predicted"/>
<feature type="domain" description="Glycosyl transferase family 1" evidence="1">
    <location>
        <begin position="211"/>
        <end position="374"/>
    </location>
</feature>
<dbReference type="InParanoid" id="H1XRB7"/>
<dbReference type="KEGG" id="caby:Cabys_1638"/>
<dbReference type="EMBL" id="CM001402">
    <property type="protein sequence ID" value="EHO42398.1"/>
    <property type="molecule type" value="Genomic_DNA"/>
</dbReference>
<dbReference type="EMBL" id="CP018099">
    <property type="protein sequence ID" value="APF18387.1"/>
    <property type="molecule type" value="Genomic_DNA"/>
</dbReference>
<keyword evidence="4" id="KW-0808">Transferase</keyword>
<dbReference type="CDD" id="cd03794">
    <property type="entry name" value="GT4_WbuB-like"/>
    <property type="match status" value="1"/>
</dbReference>
<feature type="domain" description="Glycosyltransferase subfamily 4-like N-terminal" evidence="2">
    <location>
        <begin position="21"/>
        <end position="190"/>
    </location>
</feature>
<evidence type="ECO:0000313" key="6">
    <source>
        <dbReference type="Proteomes" id="UP000183868"/>
    </source>
</evidence>
<evidence type="ECO:0000313" key="3">
    <source>
        <dbReference type="EMBL" id="APF18387.1"/>
    </source>
</evidence>
<reference evidence="4 5" key="1">
    <citation type="submission" date="2011-09" db="EMBL/GenBank/DDBJ databases">
        <title>The permanent draft genome of Caldithrix abyssi DSM 13497.</title>
        <authorList>
            <consortium name="US DOE Joint Genome Institute (JGI-PGF)"/>
            <person name="Lucas S."/>
            <person name="Han J."/>
            <person name="Lapidus A."/>
            <person name="Bruce D."/>
            <person name="Goodwin L."/>
            <person name="Pitluck S."/>
            <person name="Peters L."/>
            <person name="Kyrpides N."/>
            <person name="Mavromatis K."/>
            <person name="Ivanova N."/>
            <person name="Mikhailova N."/>
            <person name="Chertkov O."/>
            <person name="Detter J.C."/>
            <person name="Tapia R."/>
            <person name="Han C."/>
            <person name="Land M."/>
            <person name="Hauser L."/>
            <person name="Markowitz V."/>
            <person name="Cheng J.-F."/>
            <person name="Hugenholtz P."/>
            <person name="Woyke T."/>
            <person name="Wu D."/>
            <person name="Spring S."/>
            <person name="Brambilla E."/>
            <person name="Klenk H.-P."/>
            <person name="Eisen J.A."/>
        </authorList>
    </citation>
    <scope>NUCLEOTIDE SEQUENCE [LARGE SCALE GENOMIC DNA]</scope>
    <source>
        <strain evidence="4 5">DSM 13497</strain>
    </source>
</reference>
<protein>
    <submittedName>
        <fullName evidence="4">Glycosyl transferase group 1</fullName>
    </submittedName>
    <submittedName>
        <fullName evidence="3">Glycosyltransferase involved in cell wall bisynthesis</fullName>
    </submittedName>
</protein>
<accession>H1XRB7</accession>
<dbReference type="Pfam" id="PF13439">
    <property type="entry name" value="Glyco_transf_4"/>
    <property type="match status" value="1"/>
</dbReference>
<sequence>MRIGMILDREFPPDHRVEKEAKSLIKNGHEVHLFCFNHGHLKSEETINGIKVHRFFMSRQLFKKLYALINVFPLYNMFWKRRLMGQIKKYNIQALHVHDLPLSHIAWQLSKKFGIPLVLDMHEDYADWIEQTPHYNTLVGRIVKKLSRWKSYEKKHLQLADYVIGVSPVLIDKMVKQYRVSRDKIIFVPNTPEPDFMTPDKIDEDIKKQLTGRFNVIYVGGISYLRGLQKVIPHMREVEKRIPEIQFIIVGDGTYLPELKKLTKELNLDHIVYFAGWETVERIAAYIKLSHVGIYPSLRYKGVDDKVPTKVFQYWALGKPVIAPDFILPRTMIAKHQSGFTIDFEKEGEKLVDLVEKLYRDEKLRETMGENGRRAIEEEWNWEKTVQPLIDLYDHLSKKREEKH</sequence>
<dbReference type="Gene3D" id="3.40.50.2000">
    <property type="entry name" value="Glycogen Phosphorylase B"/>
    <property type="match status" value="2"/>
</dbReference>
<keyword evidence="5" id="KW-1185">Reference proteome</keyword>
<evidence type="ECO:0000313" key="4">
    <source>
        <dbReference type="EMBL" id="EHO42398.1"/>
    </source>
</evidence>
<gene>
    <name evidence="3" type="ORF">Cabys_1638</name>
    <name evidence="4" type="ORF">Calab_2791</name>
</gene>
<dbReference type="eggNOG" id="COG0438">
    <property type="taxonomic scope" value="Bacteria"/>
</dbReference>
<reference evidence="3 6" key="2">
    <citation type="submission" date="2016-11" db="EMBL/GenBank/DDBJ databases">
        <title>Genomic analysis of Caldithrix abyssi and proposal of a novel bacterial phylum Caldithrichaeota.</title>
        <authorList>
            <person name="Kublanov I."/>
            <person name="Sigalova O."/>
            <person name="Gavrilov S."/>
            <person name="Lebedinsky A."/>
            <person name="Ivanova N."/>
            <person name="Daum C."/>
            <person name="Reddy T."/>
            <person name="Klenk H.P."/>
            <person name="Goker M."/>
            <person name="Reva O."/>
            <person name="Miroshnichenko M."/>
            <person name="Kyprides N."/>
            <person name="Woyke T."/>
            <person name="Gelfand M."/>
        </authorList>
    </citation>
    <scope>NUCLEOTIDE SEQUENCE [LARGE SCALE GENOMIC DNA]</scope>
    <source>
        <strain evidence="3 6">LF13</strain>
    </source>
</reference>
<dbReference type="GO" id="GO:0016757">
    <property type="term" value="F:glycosyltransferase activity"/>
    <property type="evidence" value="ECO:0007669"/>
    <property type="project" value="InterPro"/>
</dbReference>
<dbReference type="AlphaFoldDB" id="H1XRB7"/>
<dbReference type="STRING" id="880073.Cabys_1638"/>
<dbReference type="PaxDb" id="880073-Calab_2791"/>
<dbReference type="HOGENOM" id="CLU_009583_36_1_0"/>
<name>H1XRB7_CALAY</name>
<dbReference type="InterPro" id="IPR028098">
    <property type="entry name" value="Glyco_trans_4-like_N"/>
</dbReference>
<dbReference type="OrthoDB" id="1450439at2"/>
<dbReference type="Proteomes" id="UP000004671">
    <property type="component" value="Chromosome"/>
</dbReference>
<organism evidence="4 5">
    <name type="scientific">Caldithrix abyssi DSM 13497</name>
    <dbReference type="NCBI Taxonomy" id="880073"/>
    <lineage>
        <taxon>Bacteria</taxon>
        <taxon>Pseudomonadati</taxon>
        <taxon>Calditrichota</taxon>
        <taxon>Calditrichia</taxon>
        <taxon>Calditrichales</taxon>
        <taxon>Calditrichaceae</taxon>
        <taxon>Caldithrix</taxon>
    </lineage>
</organism>
<dbReference type="InterPro" id="IPR050194">
    <property type="entry name" value="Glycosyltransferase_grp1"/>
</dbReference>
<evidence type="ECO:0000259" key="1">
    <source>
        <dbReference type="Pfam" id="PF00534"/>
    </source>
</evidence>
<dbReference type="SUPFAM" id="SSF53756">
    <property type="entry name" value="UDP-Glycosyltransferase/glycogen phosphorylase"/>
    <property type="match status" value="1"/>
</dbReference>
<evidence type="ECO:0000259" key="2">
    <source>
        <dbReference type="Pfam" id="PF13439"/>
    </source>
</evidence>
<dbReference type="PANTHER" id="PTHR45947">
    <property type="entry name" value="SULFOQUINOVOSYL TRANSFERASE SQD2"/>
    <property type="match status" value="1"/>
</dbReference>
<evidence type="ECO:0000313" key="5">
    <source>
        <dbReference type="Proteomes" id="UP000004671"/>
    </source>
</evidence>
<dbReference type="PANTHER" id="PTHR45947:SF3">
    <property type="entry name" value="SULFOQUINOVOSYL TRANSFERASE SQD2"/>
    <property type="match status" value="1"/>
</dbReference>